<proteinExistence type="predicted"/>
<dbReference type="GO" id="GO:0031501">
    <property type="term" value="C:mannosyltransferase complex"/>
    <property type="evidence" value="ECO:0007669"/>
    <property type="project" value="TreeGrafter"/>
</dbReference>
<dbReference type="GO" id="GO:0000030">
    <property type="term" value="F:mannosyltransferase activity"/>
    <property type="evidence" value="ECO:0007669"/>
    <property type="project" value="TreeGrafter"/>
</dbReference>
<evidence type="ECO:0000256" key="1">
    <source>
        <dbReference type="SAM" id="Phobius"/>
    </source>
</evidence>
<reference evidence="3 4" key="1">
    <citation type="journal article" date="2015" name="Biotechnol. Biofuels">
        <title>Enhanced degradation of softwood versus hardwood by the white-rot fungus Pycnoporus coccineus.</title>
        <authorList>
            <person name="Couturier M."/>
            <person name="Navarro D."/>
            <person name="Chevret D."/>
            <person name="Henrissat B."/>
            <person name="Piumi F."/>
            <person name="Ruiz-Duenas F.J."/>
            <person name="Martinez A.T."/>
            <person name="Grigoriev I.V."/>
            <person name="Riley R."/>
            <person name="Lipzen A."/>
            <person name="Berrin J.G."/>
            <person name="Master E.R."/>
            <person name="Rosso M.N."/>
        </authorList>
    </citation>
    <scope>NUCLEOTIDE SEQUENCE [LARGE SCALE GENOMIC DNA]</scope>
    <source>
        <strain evidence="3 4">BRFM310</strain>
    </source>
</reference>
<dbReference type="PANTHER" id="PTHR28022:SF1">
    <property type="entry name" value="GPI MANNOSYLTRANSFERASE 2 SUBUNIT PGA1"/>
    <property type="match status" value="1"/>
</dbReference>
<dbReference type="EMBL" id="KZ084113">
    <property type="protein sequence ID" value="OSD01230.1"/>
    <property type="molecule type" value="Genomic_DNA"/>
</dbReference>
<evidence type="ECO:0000313" key="3">
    <source>
        <dbReference type="EMBL" id="OSD01230.1"/>
    </source>
</evidence>
<protein>
    <submittedName>
        <fullName evidence="3">Uncharacterized protein</fullName>
    </submittedName>
</protein>
<feature type="chain" id="PRO_5012982900" evidence="2">
    <location>
        <begin position="22"/>
        <end position="239"/>
    </location>
</feature>
<dbReference type="AlphaFoldDB" id="A0A1Y2IJ91"/>
<dbReference type="OrthoDB" id="3360032at2759"/>
<feature type="signal peptide" evidence="2">
    <location>
        <begin position="1"/>
        <end position="21"/>
    </location>
</feature>
<dbReference type="PANTHER" id="PTHR28022">
    <property type="entry name" value="GPI MANNOSYLTRANSFERASE 2 SUBUNIT PGA1"/>
    <property type="match status" value="1"/>
</dbReference>
<keyword evidence="1" id="KW-0472">Membrane</keyword>
<gene>
    <name evidence="3" type="ORF">PYCCODRAFT_1436723</name>
</gene>
<keyword evidence="1" id="KW-0812">Transmembrane</keyword>
<accession>A0A1Y2IJ91</accession>
<dbReference type="GO" id="GO:0005789">
    <property type="term" value="C:endoplasmic reticulum membrane"/>
    <property type="evidence" value="ECO:0007669"/>
    <property type="project" value="TreeGrafter"/>
</dbReference>
<evidence type="ECO:0000256" key="2">
    <source>
        <dbReference type="SAM" id="SignalP"/>
    </source>
</evidence>
<dbReference type="Proteomes" id="UP000193067">
    <property type="component" value="Unassembled WGS sequence"/>
</dbReference>
<dbReference type="GO" id="GO:0006506">
    <property type="term" value="P:GPI anchor biosynthetic process"/>
    <property type="evidence" value="ECO:0007669"/>
    <property type="project" value="TreeGrafter"/>
</dbReference>
<dbReference type="STRING" id="1353009.A0A1Y2IJ91"/>
<dbReference type="InterPro" id="IPR019433">
    <property type="entry name" value="GPI_ManTrfase_II_coact_Pga1"/>
</dbReference>
<keyword evidence="4" id="KW-1185">Reference proteome</keyword>
<keyword evidence="2" id="KW-0732">Signal</keyword>
<keyword evidence="1" id="KW-1133">Transmembrane helix</keyword>
<evidence type="ECO:0000313" key="4">
    <source>
        <dbReference type="Proteomes" id="UP000193067"/>
    </source>
</evidence>
<sequence length="239" mass="26362">MRLLAATVALCILQAAHTVLANTEIVNFDASPIPNLSLPEALDWPIIEPSNSQLMLQMQPAPVDTPITTLCEPVLGQAIGECDHEAWLRLDLDTPSWSSCSKFTFRISWPANYPTDFYIDIHSPESLAAVLHGAVHSNKQQSSESAFTRRRFARIRVVHAGVFTPSSMNRTIEAVPFVVTVEPLYFDVLPASLVPTVLLLLGVVVVTGFVAYPRINRYLFVVAEQVNREIAGARAPKEE</sequence>
<name>A0A1Y2IJ91_TRAC3</name>
<organism evidence="3 4">
    <name type="scientific">Trametes coccinea (strain BRFM310)</name>
    <name type="common">Pycnoporus coccineus</name>
    <dbReference type="NCBI Taxonomy" id="1353009"/>
    <lineage>
        <taxon>Eukaryota</taxon>
        <taxon>Fungi</taxon>
        <taxon>Dikarya</taxon>
        <taxon>Basidiomycota</taxon>
        <taxon>Agaricomycotina</taxon>
        <taxon>Agaricomycetes</taxon>
        <taxon>Polyporales</taxon>
        <taxon>Polyporaceae</taxon>
        <taxon>Trametes</taxon>
    </lineage>
</organism>
<feature type="transmembrane region" description="Helical" evidence="1">
    <location>
        <begin position="193"/>
        <end position="212"/>
    </location>
</feature>